<accession>A0A9P5AN04</accession>
<reference evidence="2" key="2">
    <citation type="submission" date="2020-02" db="EMBL/GenBank/DDBJ databases">
        <title>Identification and distribution of gene clusters putatively required for synthesis of sphingolipid metabolism inhibitors in phylogenetically diverse species of the filamentous fungus Fusarium.</title>
        <authorList>
            <person name="Kim H.-S."/>
            <person name="Busman M."/>
            <person name="Brown D.W."/>
            <person name="Divon H."/>
            <person name="Uhlig S."/>
            <person name="Proctor R.H."/>
        </authorList>
    </citation>
    <scope>NUCLEOTIDE SEQUENCE</scope>
    <source>
        <strain evidence="2">NRRL 25174</strain>
    </source>
</reference>
<proteinExistence type="predicted"/>
<protein>
    <recommendedName>
        <fullName evidence="4">Ubiquitin 3 binding protein But2 C-terminal domain-containing protein</fullName>
    </recommendedName>
</protein>
<evidence type="ECO:0000256" key="1">
    <source>
        <dbReference type="SAM" id="SignalP"/>
    </source>
</evidence>
<dbReference type="OrthoDB" id="5025021at2759"/>
<evidence type="ECO:0008006" key="4">
    <source>
        <dbReference type="Google" id="ProtNLM"/>
    </source>
</evidence>
<dbReference type="EMBL" id="PVQB02000222">
    <property type="protein sequence ID" value="KAF4340822.1"/>
    <property type="molecule type" value="Genomic_DNA"/>
</dbReference>
<sequence>MRFSQSLSFFLASAQAGIALAGLCKPSPTTTAAVSTITSAVPQGTPIKVTLSDGTTTYTYLSPDLVLSSRGTTPALFTLEQDGRLTTVIDGTTFYLKTVIPAGPQLSFSFDTYQNIQANPYRFFVKCEVVSGLLSCESENGNTPIYWHIESNNVFYGNENQLSDVTTAEFSFQ</sequence>
<organism evidence="2 3">
    <name type="scientific">Fusarium beomiforme</name>
    <dbReference type="NCBI Taxonomy" id="44412"/>
    <lineage>
        <taxon>Eukaryota</taxon>
        <taxon>Fungi</taxon>
        <taxon>Dikarya</taxon>
        <taxon>Ascomycota</taxon>
        <taxon>Pezizomycotina</taxon>
        <taxon>Sordariomycetes</taxon>
        <taxon>Hypocreomycetidae</taxon>
        <taxon>Hypocreales</taxon>
        <taxon>Nectriaceae</taxon>
        <taxon>Fusarium</taxon>
        <taxon>Fusarium burgessii species complex</taxon>
    </lineage>
</organism>
<feature type="chain" id="PRO_5040447586" description="Ubiquitin 3 binding protein But2 C-terminal domain-containing protein" evidence="1">
    <location>
        <begin position="22"/>
        <end position="173"/>
    </location>
</feature>
<reference evidence="2" key="1">
    <citation type="journal article" date="2017" name="Mycologia">
        <title>Fusarium algeriense, sp. nov., a novel toxigenic crown rot pathogen of durum wheat from Algeria is nested in the Fusarium burgessii species complex.</title>
        <authorList>
            <person name="Laraba I."/>
            <person name="Keddad A."/>
            <person name="Boureghda H."/>
            <person name="Abdallah N."/>
            <person name="Vaughan M.M."/>
            <person name="Proctor R.H."/>
            <person name="Busman M."/>
            <person name="O'Donnell K."/>
        </authorList>
    </citation>
    <scope>NUCLEOTIDE SEQUENCE</scope>
    <source>
        <strain evidence="2">NRRL 25174</strain>
    </source>
</reference>
<dbReference type="Proteomes" id="UP000730481">
    <property type="component" value="Unassembled WGS sequence"/>
</dbReference>
<name>A0A9P5AN04_9HYPO</name>
<keyword evidence="3" id="KW-1185">Reference proteome</keyword>
<dbReference type="AlphaFoldDB" id="A0A9P5AN04"/>
<evidence type="ECO:0000313" key="2">
    <source>
        <dbReference type="EMBL" id="KAF4340822.1"/>
    </source>
</evidence>
<comment type="caution">
    <text evidence="2">The sequence shown here is derived from an EMBL/GenBank/DDBJ whole genome shotgun (WGS) entry which is preliminary data.</text>
</comment>
<keyword evidence="1" id="KW-0732">Signal</keyword>
<feature type="signal peptide" evidence="1">
    <location>
        <begin position="1"/>
        <end position="21"/>
    </location>
</feature>
<gene>
    <name evidence="2" type="ORF">FBEOM_5274</name>
</gene>
<evidence type="ECO:0000313" key="3">
    <source>
        <dbReference type="Proteomes" id="UP000730481"/>
    </source>
</evidence>